<dbReference type="PANTHER" id="PTHR36985:SF1">
    <property type="entry name" value="TRANSLOCATION AND ASSEMBLY MODULE SUBUNIT TAMB"/>
    <property type="match status" value="1"/>
</dbReference>
<gene>
    <name evidence="6" type="ordered locus">TKWG_20620</name>
</gene>
<dbReference type="GO" id="GO:0009306">
    <property type="term" value="P:protein secretion"/>
    <property type="evidence" value="ECO:0007669"/>
    <property type="project" value="TreeGrafter"/>
</dbReference>
<evidence type="ECO:0000256" key="4">
    <source>
        <dbReference type="ARBA" id="ARBA00023136"/>
    </source>
</evidence>
<dbReference type="EMBL" id="CP003555">
    <property type="protein sequence ID" value="AFK63858.1"/>
    <property type="molecule type" value="Genomic_DNA"/>
</dbReference>
<keyword evidence="2 5" id="KW-0812">Transmembrane</keyword>
<evidence type="ECO:0008006" key="8">
    <source>
        <dbReference type="Google" id="ProtNLM"/>
    </source>
</evidence>
<keyword evidence="3 5" id="KW-1133">Transmembrane helix</keyword>
<name>I3UFS0_ADVKW</name>
<keyword evidence="4 5" id="KW-0472">Membrane</keyword>
<proteinExistence type="predicted"/>
<dbReference type="OrthoDB" id="5288149at2"/>
<dbReference type="KEGG" id="aka:TKWG_20620"/>
<dbReference type="AlphaFoldDB" id="I3UFS0"/>
<sequence length="147" mass="16795">MKMKYLRWYLRWKPIVLTILIGLCAFVFWFMGTNPGSRWLLNTVIGQVGGELHNVRGTLWSGIELERLLIDTPEIKITGREAVLKVDWLKLFKRTLRVEQMSVADLDVKLLPLETTEPAPDEAKPFEMPGIPVGIQVDRLDVGDFAC</sequence>
<accession>I3UFS0</accession>
<evidence type="ECO:0000313" key="7">
    <source>
        <dbReference type="Proteomes" id="UP000005267"/>
    </source>
</evidence>
<protein>
    <recommendedName>
        <fullName evidence="8">AsmA family protein</fullName>
    </recommendedName>
</protein>
<dbReference type="PANTHER" id="PTHR36985">
    <property type="entry name" value="TRANSLOCATION AND ASSEMBLY MODULE SUBUNIT TAMB"/>
    <property type="match status" value="1"/>
</dbReference>
<dbReference type="STRING" id="1036672.TKWG_20620"/>
<evidence type="ECO:0000256" key="5">
    <source>
        <dbReference type="SAM" id="Phobius"/>
    </source>
</evidence>
<evidence type="ECO:0000256" key="3">
    <source>
        <dbReference type="ARBA" id="ARBA00022989"/>
    </source>
</evidence>
<reference evidence="7" key="2">
    <citation type="journal article" date="2013" name="PLoS ONE">
        <title>Genome implosion elicits host-confinement in Alcaligenaceae: evidence from the comparative genomics of Tetrathiobacter kashmirensis, a pathogen in the making.</title>
        <authorList>
            <person name="Ghosh W."/>
            <person name="Alam M."/>
            <person name="Roy C."/>
            <person name="Pyne P."/>
            <person name="George A."/>
            <person name="Chakraborty R."/>
            <person name="Majumder S."/>
            <person name="Agarwal A."/>
            <person name="Chakraborty S."/>
            <person name="Majumdar S."/>
            <person name="Gupta S.K."/>
        </authorList>
    </citation>
    <scope>NUCLEOTIDE SEQUENCE [LARGE SCALE GENOMIC DNA]</scope>
    <source>
        <strain evidence="7">WT001</strain>
    </source>
</reference>
<dbReference type="GO" id="GO:0097347">
    <property type="term" value="C:TAM protein secretion complex"/>
    <property type="evidence" value="ECO:0007669"/>
    <property type="project" value="TreeGrafter"/>
</dbReference>
<dbReference type="RefSeq" id="WP_014751949.1">
    <property type="nucleotide sequence ID" value="NC_017964.1"/>
</dbReference>
<dbReference type="HOGENOM" id="CLU_1764099_0_0_4"/>
<dbReference type="Proteomes" id="UP000005267">
    <property type="component" value="Chromosome"/>
</dbReference>
<feature type="transmembrane region" description="Helical" evidence="5">
    <location>
        <begin position="12"/>
        <end position="32"/>
    </location>
</feature>
<dbReference type="GO" id="GO:0005886">
    <property type="term" value="C:plasma membrane"/>
    <property type="evidence" value="ECO:0007669"/>
    <property type="project" value="TreeGrafter"/>
</dbReference>
<reference evidence="6 7" key="1">
    <citation type="journal article" date="2011" name="J. Bacteriol.">
        <title>Whole-genome shotgun sequencing of the sulfur-oxidizing chemoautotroph Tetrathiobacter kashmirensis.</title>
        <authorList>
            <person name="Ghosh W."/>
            <person name="George A."/>
            <person name="Agarwal A."/>
            <person name="Raj P."/>
            <person name="Alam M."/>
            <person name="Pyne P."/>
            <person name="Das Gupta S.K."/>
        </authorList>
    </citation>
    <scope>NUCLEOTIDE SEQUENCE [LARGE SCALE GENOMIC DNA]</scope>
    <source>
        <strain evidence="6 7">WT001</strain>
    </source>
</reference>
<evidence type="ECO:0000256" key="1">
    <source>
        <dbReference type="ARBA" id="ARBA00004167"/>
    </source>
</evidence>
<comment type="subcellular location">
    <subcellularLocation>
        <location evidence="1">Membrane</location>
        <topology evidence="1">Single-pass membrane protein</topology>
    </subcellularLocation>
</comment>
<evidence type="ECO:0000256" key="2">
    <source>
        <dbReference type="ARBA" id="ARBA00022692"/>
    </source>
</evidence>
<evidence type="ECO:0000313" key="6">
    <source>
        <dbReference type="EMBL" id="AFK63858.1"/>
    </source>
</evidence>
<keyword evidence="7" id="KW-1185">Reference proteome</keyword>
<organism evidence="6 7">
    <name type="scientific">Advenella kashmirensis (strain DSM 17095 / LMG 22695 / WT001)</name>
    <name type="common">Tetrathiobacter kashmirensis</name>
    <dbReference type="NCBI Taxonomy" id="1036672"/>
    <lineage>
        <taxon>Bacteria</taxon>
        <taxon>Pseudomonadati</taxon>
        <taxon>Pseudomonadota</taxon>
        <taxon>Betaproteobacteria</taxon>
        <taxon>Burkholderiales</taxon>
        <taxon>Alcaligenaceae</taxon>
    </lineage>
</organism>